<reference evidence="2 3" key="1">
    <citation type="submission" date="2018-06" db="EMBL/GenBank/DDBJ databases">
        <title>Genomic Encyclopedia of Type Strains, Phase IV (KMG-IV): sequencing the most valuable type-strain genomes for metagenomic binning, comparative biology and taxonomic classification.</title>
        <authorList>
            <person name="Goeker M."/>
        </authorList>
    </citation>
    <scope>NUCLEOTIDE SEQUENCE [LARGE SCALE GENOMIC DNA]</scope>
    <source>
        <strain evidence="2 3">DSM 24875</strain>
    </source>
</reference>
<dbReference type="AlphaFoldDB" id="A0A366FP71"/>
<accession>A0A366FP71</accession>
<sequence>MIKAFRKLFNDRSEATVIEYAVIASLIAIFIVTAAETVGTKSGGVLGEFAASLR</sequence>
<evidence type="ECO:0000313" key="3">
    <source>
        <dbReference type="Proteomes" id="UP000253529"/>
    </source>
</evidence>
<protein>
    <submittedName>
        <fullName evidence="2">Pilus assembly protein Flp/PilA</fullName>
    </submittedName>
</protein>
<dbReference type="OrthoDB" id="5325135at2"/>
<evidence type="ECO:0000313" key="2">
    <source>
        <dbReference type="EMBL" id="RBP16361.1"/>
    </source>
</evidence>
<keyword evidence="1" id="KW-1133">Transmembrane helix</keyword>
<dbReference type="InterPro" id="IPR007047">
    <property type="entry name" value="Flp_Fap"/>
</dbReference>
<comment type="caution">
    <text evidence="2">The sequence shown here is derived from an EMBL/GenBank/DDBJ whole genome shotgun (WGS) entry which is preliminary data.</text>
</comment>
<name>A0A366FP71_9HYPH</name>
<dbReference type="EMBL" id="QNRK01000005">
    <property type="protein sequence ID" value="RBP16361.1"/>
    <property type="molecule type" value="Genomic_DNA"/>
</dbReference>
<keyword evidence="1" id="KW-0812">Transmembrane</keyword>
<dbReference type="Pfam" id="PF04964">
    <property type="entry name" value="Flp_Fap"/>
    <property type="match status" value="1"/>
</dbReference>
<dbReference type="Proteomes" id="UP000253529">
    <property type="component" value="Unassembled WGS sequence"/>
</dbReference>
<keyword evidence="3" id="KW-1185">Reference proteome</keyword>
<feature type="transmembrane region" description="Helical" evidence="1">
    <location>
        <begin position="20"/>
        <end position="39"/>
    </location>
</feature>
<keyword evidence="1" id="KW-0472">Membrane</keyword>
<gene>
    <name evidence="2" type="ORF">DFR50_1052</name>
</gene>
<organism evidence="2 3">
    <name type="scientific">Roseiarcus fermentans</name>
    <dbReference type="NCBI Taxonomy" id="1473586"/>
    <lineage>
        <taxon>Bacteria</taxon>
        <taxon>Pseudomonadati</taxon>
        <taxon>Pseudomonadota</taxon>
        <taxon>Alphaproteobacteria</taxon>
        <taxon>Hyphomicrobiales</taxon>
        <taxon>Roseiarcaceae</taxon>
        <taxon>Roseiarcus</taxon>
    </lineage>
</organism>
<dbReference type="RefSeq" id="WP_113888178.1">
    <property type="nucleotide sequence ID" value="NZ_QNRK01000005.1"/>
</dbReference>
<evidence type="ECO:0000256" key="1">
    <source>
        <dbReference type="SAM" id="Phobius"/>
    </source>
</evidence>
<proteinExistence type="predicted"/>